<evidence type="ECO:0000256" key="1">
    <source>
        <dbReference type="SAM" id="MobiDB-lite"/>
    </source>
</evidence>
<dbReference type="PANTHER" id="PTHR16058">
    <property type="entry name" value="DOUBLE ZINC RIBBON AND ANKYRIN REPEAT-CONTAINING PROTEIN 1"/>
    <property type="match status" value="1"/>
</dbReference>
<name>A0A914VBF7_9BILA</name>
<feature type="region of interest" description="Disordered" evidence="1">
    <location>
        <begin position="1"/>
        <end position="22"/>
    </location>
</feature>
<proteinExistence type="predicted"/>
<dbReference type="PANTHER" id="PTHR16058:SF4">
    <property type="entry name" value="DOUBLE ZINC RIBBON AND ANKYRIN REPEAT-CONTAINING PROTEIN 1"/>
    <property type="match status" value="1"/>
</dbReference>
<keyword evidence="2" id="KW-1185">Reference proteome</keyword>
<dbReference type="WBParaSite" id="PSAMB.scaffold1776size27922.g14890.t1">
    <property type="protein sequence ID" value="PSAMB.scaffold1776size27922.g14890.t1"/>
    <property type="gene ID" value="PSAMB.scaffold1776size27922.g14890"/>
</dbReference>
<protein>
    <submittedName>
        <fullName evidence="3">Uncharacterized protein</fullName>
    </submittedName>
</protein>
<dbReference type="InterPro" id="IPR052481">
    <property type="entry name" value="DZAN1"/>
</dbReference>
<dbReference type="Proteomes" id="UP000887566">
    <property type="component" value="Unplaced"/>
</dbReference>
<evidence type="ECO:0000313" key="2">
    <source>
        <dbReference type="Proteomes" id="UP000887566"/>
    </source>
</evidence>
<organism evidence="2 3">
    <name type="scientific">Plectus sambesii</name>
    <dbReference type="NCBI Taxonomy" id="2011161"/>
    <lineage>
        <taxon>Eukaryota</taxon>
        <taxon>Metazoa</taxon>
        <taxon>Ecdysozoa</taxon>
        <taxon>Nematoda</taxon>
        <taxon>Chromadorea</taxon>
        <taxon>Plectida</taxon>
        <taxon>Plectina</taxon>
        <taxon>Plectoidea</taxon>
        <taxon>Plectidae</taxon>
        <taxon>Plectus</taxon>
    </lineage>
</organism>
<evidence type="ECO:0000313" key="3">
    <source>
        <dbReference type="WBParaSite" id="PSAMB.scaffold1776size27922.g14890.t1"/>
    </source>
</evidence>
<dbReference type="AlphaFoldDB" id="A0A914VBF7"/>
<sequence>MYPQQHHSSQSRHSRRATSSQLVRAHNDPVNHPVSYAGTQVNLYGSVPPSTGHFPYNNYSYPPMGYAQANGVQLGLVTEHMLRKLDESRLMTMSELMRRAYGIPQQSGPYVQEPLTPRQAIENYPPKAKDVSPGHGDWKGQIEHIFAHLMEIAQEDRSFRRNIGEPLLGEIISADLDEANDYYKLTLTFSRPTE</sequence>
<accession>A0A914VBF7</accession>
<reference evidence="3" key="1">
    <citation type="submission" date="2022-11" db="UniProtKB">
        <authorList>
            <consortium name="WormBaseParasite"/>
        </authorList>
    </citation>
    <scope>IDENTIFICATION</scope>
</reference>